<dbReference type="AlphaFoldDB" id="A0A1M4UDS6"/>
<gene>
    <name evidence="2" type="ORF">SAMN02745157_0413</name>
</gene>
<evidence type="ECO:0000313" key="2">
    <source>
        <dbReference type="EMBL" id="SHE54778.1"/>
    </source>
</evidence>
<accession>A0A1M4UDS6</accession>
<evidence type="ECO:0000313" key="3">
    <source>
        <dbReference type="Proteomes" id="UP000184485"/>
    </source>
</evidence>
<reference evidence="2 3" key="1">
    <citation type="submission" date="2016-11" db="EMBL/GenBank/DDBJ databases">
        <authorList>
            <person name="Jaros S."/>
            <person name="Januszkiewicz K."/>
            <person name="Wedrychowicz H."/>
        </authorList>
    </citation>
    <scope>NUCLEOTIDE SEQUENCE [LARGE SCALE GENOMIC DNA]</scope>
    <source>
        <strain evidence="2 3">DSM 19436</strain>
    </source>
</reference>
<protein>
    <submittedName>
        <fullName evidence="2">Putative metallopeptidase</fullName>
    </submittedName>
</protein>
<proteinExistence type="predicted"/>
<dbReference type="STRING" id="1122133.SAMN02745157_0413"/>
<name>A0A1M4UDS6_9HYPH</name>
<keyword evidence="3" id="KW-1185">Reference proteome</keyword>
<dbReference type="Pfam" id="PF14247">
    <property type="entry name" value="DUF4344"/>
    <property type="match status" value="1"/>
</dbReference>
<dbReference type="InterPro" id="IPR025644">
    <property type="entry name" value="DUF4344"/>
</dbReference>
<dbReference type="OrthoDB" id="935695at2"/>
<dbReference type="RefSeq" id="WP_073051026.1">
    <property type="nucleotide sequence ID" value="NZ_FQUP01000001.1"/>
</dbReference>
<feature type="signal peptide" evidence="1">
    <location>
        <begin position="1"/>
        <end position="22"/>
    </location>
</feature>
<organism evidence="2 3">
    <name type="scientific">Kaistia soli DSM 19436</name>
    <dbReference type="NCBI Taxonomy" id="1122133"/>
    <lineage>
        <taxon>Bacteria</taxon>
        <taxon>Pseudomonadati</taxon>
        <taxon>Pseudomonadota</taxon>
        <taxon>Alphaproteobacteria</taxon>
        <taxon>Hyphomicrobiales</taxon>
        <taxon>Kaistiaceae</taxon>
        <taxon>Kaistia</taxon>
    </lineage>
</organism>
<dbReference type="Proteomes" id="UP000184485">
    <property type="component" value="Unassembled WGS sequence"/>
</dbReference>
<dbReference type="EMBL" id="FQUP01000001">
    <property type="protein sequence ID" value="SHE54778.1"/>
    <property type="molecule type" value="Genomic_DNA"/>
</dbReference>
<keyword evidence="1" id="KW-0732">Signal</keyword>
<feature type="chain" id="PRO_5012206072" evidence="1">
    <location>
        <begin position="23"/>
        <end position="280"/>
    </location>
</feature>
<sequence>MARFSIPIILAVVLASSVTASAATPLIEPKTPRAMTDDDVAEIVDFVVGNAVFALYHQAGHMVMEHEGAVPKGIGNAERAADAFAAVMLLEPRSGAGDQTMVDAIDSFKLAGADTVSIAAPNLSQLDPHAVDKSRASALVCDLVGADPEGFADIAEASGLDTAQSRLCGATWKREQTAWTTALRAIPRPVRSPAALGTRYDPADDAGAAVATILEDNRVLEEVAEKLAGRFAFAEPPSLRAETCGEPTTRYDRAANELVLCYELSTAHAHLIMRDIERRN</sequence>
<evidence type="ECO:0000256" key="1">
    <source>
        <dbReference type="SAM" id="SignalP"/>
    </source>
</evidence>